<evidence type="ECO:0000256" key="5">
    <source>
        <dbReference type="ARBA" id="ARBA00023237"/>
    </source>
</evidence>
<feature type="signal peptide" evidence="7">
    <location>
        <begin position="1"/>
        <end position="24"/>
    </location>
</feature>
<reference evidence="8 9" key="1">
    <citation type="submission" date="2024-11" db="EMBL/GenBank/DDBJ databases">
        <authorList>
            <person name="Heng Y.C."/>
            <person name="Lim A.C.H."/>
            <person name="Lee J.K.Y."/>
            <person name="Kittelmann S."/>
        </authorList>
    </citation>
    <scope>NUCLEOTIDE SEQUENCE [LARGE SCALE GENOMIC DNA]</scope>
    <source>
        <strain evidence="8 9">WILCCON 0269</strain>
    </source>
</reference>
<comment type="subcellular location">
    <subcellularLocation>
        <location evidence="1">Cell outer membrane</location>
    </subcellularLocation>
</comment>
<feature type="chain" id="PRO_5047346211" evidence="7">
    <location>
        <begin position="25"/>
        <end position="368"/>
    </location>
</feature>
<feature type="coiled-coil region" evidence="6">
    <location>
        <begin position="327"/>
        <end position="354"/>
    </location>
</feature>
<evidence type="ECO:0000313" key="9">
    <source>
        <dbReference type="Proteomes" id="UP001623660"/>
    </source>
</evidence>
<keyword evidence="9" id="KW-1185">Reference proteome</keyword>
<protein>
    <submittedName>
        <fullName evidence="8">TolC family protein</fullName>
    </submittedName>
</protein>
<accession>A0ABW8SEX6</accession>
<dbReference type="Proteomes" id="UP001623660">
    <property type="component" value="Unassembled WGS sequence"/>
</dbReference>
<dbReference type="EMBL" id="JBJHZX010000002">
    <property type="protein sequence ID" value="MFL0194306.1"/>
    <property type="molecule type" value="Genomic_DNA"/>
</dbReference>
<comment type="caution">
    <text evidence="8">The sequence shown here is derived from an EMBL/GenBank/DDBJ whole genome shotgun (WGS) entry which is preliminary data.</text>
</comment>
<keyword evidence="7" id="KW-0732">Signal</keyword>
<keyword evidence="6" id="KW-0175">Coiled coil</keyword>
<proteinExistence type="predicted"/>
<dbReference type="PANTHER" id="PTHR30026:SF20">
    <property type="entry name" value="OUTER MEMBRANE PROTEIN TOLC"/>
    <property type="match status" value="1"/>
</dbReference>
<dbReference type="PANTHER" id="PTHR30026">
    <property type="entry name" value="OUTER MEMBRANE PROTEIN TOLC"/>
    <property type="match status" value="1"/>
</dbReference>
<keyword evidence="2" id="KW-1134">Transmembrane beta strand</keyword>
<dbReference type="SUPFAM" id="SSF56954">
    <property type="entry name" value="Outer membrane efflux proteins (OEP)"/>
    <property type="match status" value="1"/>
</dbReference>
<keyword evidence="4" id="KW-0472">Membrane</keyword>
<evidence type="ECO:0000256" key="6">
    <source>
        <dbReference type="SAM" id="Coils"/>
    </source>
</evidence>
<organism evidence="8 9">
    <name type="scientific">Candidatus Clostridium eludens</name>
    <dbReference type="NCBI Taxonomy" id="3381663"/>
    <lineage>
        <taxon>Bacteria</taxon>
        <taxon>Bacillati</taxon>
        <taxon>Bacillota</taxon>
        <taxon>Clostridia</taxon>
        <taxon>Eubacteriales</taxon>
        <taxon>Clostridiaceae</taxon>
        <taxon>Clostridium</taxon>
    </lineage>
</organism>
<keyword evidence="5" id="KW-0998">Cell outer membrane</keyword>
<evidence type="ECO:0000256" key="7">
    <source>
        <dbReference type="SAM" id="SignalP"/>
    </source>
</evidence>
<evidence type="ECO:0000256" key="3">
    <source>
        <dbReference type="ARBA" id="ARBA00022692"/>
    </source>
</evidence>
<evidence type="ECO:0000256" key="4">
    <source>
        <dbReference type="ARBA" id="ARBA00023136"/>
    </source>
</evidence>
<evidence type="ECO:0000256" key="1">
    <source>
        <dbReference type="ARBA" id="ARBA00004442"/>
    </source>
</evidence>
<name>A0ABW8SEX6_9CLOT</name>
<dbReference type="RefSeq" id="WP_406790426.1">
    <property type="nucleotide sequence ID" value="NZ_JBJHZX010000002.1"/>
</dbReference>
<evidence type="ECO:0000313" key="8">
    <source>
        <dbReference type="EMBL" id="MFL0194306.1"/>
    </source>
</evidence>
<evidence type="ECO:0000256" key="2">
    <source>
        <dbReference type="ARBA" id="ARBA00022452"/>
    </source>
</evidence>
<dbReference type="InterPro" id="IPR051906">
    <property type="entry name" value="TolC-like"/>
</dbReference>
<gene>
    <name evidence="8" type="ORF">ACJDU8_01760</name>
</gene>
<dbReference type="Gene3D" id="1.20.1600.10">
    <property type="entry name" value="Outer membrane efflux proteins (OEP)"/>
    <property type="match status" value="2"/>
</dbReference>
<keyword evidence="3" id="KW-0812">Transmembrane</keyword>
<sequence length="368" mass="41510">MNKKKLAAFLISGLMMLSASNVIASQDDAANTLDIEKAAIETINNSQSVKTYDEKTKNANKQYTDAQAAAQSAVSSGAGNLIQVIILNPIEAENTFKQFTTNKGVNTNSVRLQAYSKYIELLKANYAVNIQKQLNDNLEQDNKNTQLQLANGLMSKNDARLTEIKYLQSTYQLNSLQNSLDSAYMAVNLAMGEDIAKRYTTLIDKDIVPAKDNRTLDNYIKGALLNRGEVVNAQNTLDAKKKELYYEQYDRYSDYEFYLQKTQYDIDNSQNKLDESKINIQLEISKGYRTLEGYMKAIESQQAYYDLAEANYESAKTQYSNSMITLNQFENAEIKKAQAQINLKNAQLDAWLQQTKMNYASDIGPSLN</sequence>